<dbReference type="EMBL" id="WLUB01000047">
    <property type="protein sequence ID" value="MTC35817.1"/>
    <property type="molecule type" value="Genomic_DNA"/>
</dbReference>
<reference evidence="2 3" key="1">
    <citation type="submission" date="2019-10" db="EMBL/GenBank/DDBJ databases">
        <title>Comparative genomic analysis of Providencia.</title>
        <authorList>
            <person name="Yuan C."/>
            <person name="Wei Y."/>
            <person name="Yin Z."/>
        </authorList>
    </citation>
    <scope>NUCLEOTIDE SEQUENCE [LARGE SCALE GENOMIC DNA]</scope>
    <source>
        <strain evidence="3">wls1934</strain>
    </source>
</reference>
<name>A0AAW9VDN3_9GAMM</name>
<dbReference type="Proteomes" id="UP000449944">
    <property type="component" value="Unassembled WGS sequence"/>
</dbReference>
<feature type="domain" description="Baseplate protein J-like barrel" evidence="1">
    <location>
        <begin position="106"/>
        <end position="184"/>
    </location>
</feature>
<sequence>MLNIETVGLAPVITEKGITSPDYPTILQRLQELFRQIYGNDVYLEPDSKDGQMLAIYALAIQDANRAAVMAYNSFSPSTSTGQALSNNVAINGLSRNSQSNSTVDVLITGQVGTVISNGTVKDISGNAWSLPESVVIGTHGDVTVTAVCQKGGAIIALPGEVNQIGTPTRGWQSVTNITTATPGRKVETDGDLRIRRSKSVALPSRTVLDGVIGSVSQIAGVARLTAFENDTSLTDSRGIPSHSIALIVDGGDAKTIAEVIALKKTPGTGTFGNIETIVTNHYGVTLPIRFSRPESVPIFVKVTLEAFEGYTTLVGDKIKKAVSDYLNKLEIGTDIYRTKLFSPANLQSDPEGGTFYISKLEIGLSAGGVSENNITLKYHQFATCNTDKVEIVAT</sequence>
<evidence type="ECO:0000259" key="1">
    <source>
        <dbReference type="Pfam" id="PF04865"/>
    </source>
</evidence>
<organism evidence="2 3">
    <name type="scientific">Providencia alcalifaciens</name>
    <dbReference type="NCBI Taxonomy" id="126385"/>
    <lineage>
        <taxon>Bacteria</taxon>
        <taxon>Pseudomonadati</taxon>
        <taxon>Pseudomonadota</taxon>
        <taxon>Gammaproteobacteria</taxon>
        <taxon>Enterobacterales</taxon>
        <taxon>Morganellaceae</taxon>
        <taxon>Providencia</taxon>
    </lineage>
</organism>
<comment type="caution">
    <text evidence="2">The sequence shown here is derived from an EMBL/GenBank/DDBJ whole genome shotgun (WGS) entry which is preliminary data.</text>
</comment>
<gene>
    <name evidence="2" type="ORF">GKR67_14490</name>
</gene>
<protein>
    <recommendedName>
        <fullName evidence="1">Baseplate protein J-like barrel domain-containing protein</fullName>
    </recommendedName>
</protein>
<dbReference type="InterPro" id="IPR006949">
    <property type="entry name" value="Barrel_Baseplate_J-like"/>
</dbReference>
<accession>A0AAW9VDN3</accession>
<proteinExistence type="predicted"/>
<dbReference type="Pfam" id="PF04865">
    <property type="entry name" value="Baseplate_J"/>
    <property type="match status" value="1"/>
</dbReference>
<dbReference type="AlphaFoldDB" id="A0AAW9VDN3"/>
<evidence type="ECO:0000313" key="3">
    <source>
        <dbReference type="Proteomes" id="UP000449944"/>
    </source>
</evidence>
<evidence type="ECO:0000313" key="2">
    <source>
        <dbReference type="EMBL" id="MTC35817.1"/>
    </source>
</evidence>